<dbReference type="EMBL" id="JABURY010000013">
    <property type="protein sequence ID" value="MBC9130753.1"/>
    <property type="molecule type" value="Genomic_DNA"/>
</dbReference>
<evidence type="ECO:0000313" key="2">
    <source>
        <dbReference type="Proteomes" id="UP000651208"/>
    </source>
</evidence>
<dbReference type="Proteomes" id="UP000651208">
    <property type="component" value="Unassembled WGS sequence"/>
</dbReference>
<name>A0ABR7QX01_9GAMM</name>
<reference evidence="1 2" key="1">
    <citation type="submission" date="2020-06" db="EMBL/GenBank/DDBJ databases">
        <title>Frischella cerana isolated from Apis cerana gut homogenate.</title>
        <authorList>
            <person name="Wolter L.A."/>
            <person name="Suenami S."/>
            <person name="Miyazaki R."/>
        </authorList>
    </citation>
    <scope>NUCLEOTIDE SEQUENCE [LARGE SCALE GENOMIC DNA]</scope>
    <source>
        <strain evidence="1 2">Ac13</strain>
    </source>
</reference>
<evidence type="ECO:0000313" key="1">
    <source>
        <dbReference type="EMBL" id="MBC9130753.1"/>
    </source>
</evidence>
<proteinExistence type="predicted"/>
<sequence>MKKASPEKKAYVKKLCEEGIVKADEILSHLKKGEFYQELSRGALINIKNELKEMSLILDKKQYDPAYPRFILDYPKTDLIDYYINIWYEYYKKT</sequence>
<gene>
    <name evidence="1" type="ORF">FcAc13_05445</name>
</gene>
<organism evidence="1 2">
    <name type="scientific">Frischella japonica</name>
    <dbReference type="NCBI Taxonomy" id="2741544"/>
    <lineage>
        <taxon>Bacteria</taxon>
        <taxon>Pseudomonadati</taxon>
        <taxon>Pseudomonadota</taxon>
        <taxon>Gammaproteobacteria</taxon>
        <taxon>Orbales</taxon>
        <taxon>Orbaceae</taxon>
        <taxon>Frischella</taxon>
    </lineage>
</organism>
<keyword evidence="2" id="KW-1185">Reference proteome</keyword>
<accession>A0ABR7QX01</accession>
<dbReference type="RefSeq" id="WP_187755200.1">
    <property type="nucleotide sequence ID" value="NZ_JABURY010000013.1"/>
</dbReference>
<protein>
    <submittedName>
        <fullName evidence="1">Uncharacterized protein</fullName>
    </submittedName>
</protein>
<comment type="caution">
    <text evidence="1">The sequence shown here is derived from an EMBL/GenBank/DDBJ whole genome shotgun (WGS) entry which is preliminary data.</text>
</comment>